<protein>
    <submittedName>
        <fullName evidence="1">Uncharacterized protein</fullName>
    </submittedName>
</protein>
<evidence type="ECO:0000313" key="2">
    <source>
        <dbReference type="Proteomes" id="UP000178419"/>
    </source>
</evidence>
<dbReference type="Proteomes" id="UP000178419">
    <property type="component" value="Unassembled WGS sequence"/>
</dbReference>
<comment type="caution">
    <text evidence="1">The sequence shown here is derived from an EMBL/GenBank/DDBJ whole genome shotgun (WGS) entry which is preliminary data.</text>
</comment>
<name>A0A1F7Y341_9BACT</name>
<dbReference type="EMBL" id="MGGE01000027">
    <property type="protein sequence ID" value="OGM21078.1"/>
    <property type="molecule type" value="Genomic_DNA"/>
</dbReference>
<gene>
    <name evidence="1" type="ORF">A2714_01980</name>
</gene>
<reference evidence="1 2" key="1">
    <citation type="journal article" date="2016" name="Nat. Commun.">
        <title>Thousands of microbial genomes shed light on interconnected biogeochemical processes in an aquifer system.</title>
        <authorList>
            <person name="Anantharaman K."/>
            <person name="Brown C.T."/>
            <person name="Hug L.A."/>
            <person name="Sharon I."/>
            <person name="Castelle C.J."/>
            <person name="Probst A.J."/>
            <person name="Thomas B.C."/>
            <person name="Singh A."/>
            <person name="Wilkins M.J."/>
            <person name="Karaoz U."/>
            <person name="Brodie E.L."/>
            <person name="Williams K.H."/>
            <person name="Hubbard S.S."/>
            <person name="Banfield J.F."/>
        </authorList>
    </citation>
    <scope>NUCLEOTIDE SEQUENCE [LARGE SCALE GENOMIC DNA]</scope>
</reference>
<accession>A0A1F7Y341</accession>
<proteinExistence type="predicted"/>
<evidence type="ECO:0000313" key="1">
    <source>
        <dbReference type="EMBL" id="OGM21078.1"/>
    </source>
</evidence>
<organism evidence="1 2">
    <name type="scientific">Candidatus Woesebacteria bacterium RIFCSPHIGHO2_01_FULL_38_9</name>
    <dbReference type="NCBI Taxonomy" id="1802492"/>
    <lineage>
        <taxon>Bacteria</taxon>
        <taxon>Candidatus Woeseibacteriota</taxon>
    </lineage>
</organism>
<sequence length="242" mass="28472">MLVERVAETPKAVKVALSICPDLRLTSLGPYTESVWRDFADGYLLHQQEIEKGLSIENYQHWLDWSYEMLANGDRDNPVTQKLRNLRELEPNIQVLWAMSFHDKGFTFIDRYDGNSIKFRKILYSQADTSRSFNIERELVEDRFGELAMVERYYQLERPDNLIEISTCVKDPESKFLIARIDDTERWDYQQRDSTFVAGFLEELAPSIDAPEPLLTHFSRKRFMVHFDDVAGKIIFPFPVNY</sequence>
<dbReference type="AlphaFoldDB" id="A0A1F7Y341"/>